<dbReference type="EMBL" id="UGNV01000001">
    <property type="protein sequence ID" value="STX29078.1"/>
    <property type="molecule type" value="Genomic_DNA"/>
</dbReference>
<dbReference type="Pfam" id="PF09394">
    <property type="entry name" value="Inhibitor_I42"/>
    <property type="match status" value="1"/>
</dbReference>
<evidence type="ECO:0000313" key="5">
    <source>
        <dbReference type="Proteomes" id="UP000254968"/>
    </source>
</evidence>
<feature type="domain" description="Proteinase inhibitor I42 chagasin" evidence="3">
    <location>
        <begin position="32"/>
        <end position="116"/>
    </location>
</feature>
<sequence length="127" mass="14163">MKVIGGSLLFFIVAITYAADNPMVIHLKPTDTHFQVILPANQTTGFEWTLHTYDKSLLRLVSSQFNAPHSKLMGVPGTTVFNFQVIPGAITPRVTALVFSYARPWTTQNETFQTVTVHFRDTPVIGQ</sequence>
<dbReference type="OrthoDB" id="670336at2"/>
<reference evidence="4 5" key="1">
    <citation type="submission" date="2018-06" db="EMBL/GenBank/DDBJ databases">
        <authorList>
            <consortium name="Pathogen Informatics"/>
            <person name="Doyle S."/>
        </authorList>
    </citation>
    <scope>NUCLEOTIDE SEQUENCE [LARGE SCALE GENOMIC DNA]</scope>
    <source>
        <strain evidence="4 5">NCTC13315</strain>
    </source>
</reference>
<evidence type="ECO:0000259" key="3">
    <source>
        <dbReference type="Pfam" id="PF09394"/>
    </source>
</evidence>
<evidence type="ECO:0000313" key="4">
    <source>
        <dbReference type="EMBL" id="STX29078.1"/>
    </source>
</evidence>
<dbReference type="RefSeq" id="WP_115302777.1">
    <property type="nucleotide sequence ID" value="NZ_CAAAHO010000004.1"/>
</dbReference>
<evidence type="ECO:0000256" key="2">
    <source>
        <dbReference type="ARBA" id="ARBA00022704"/>
    </source>
</evidence>
<dbReference type="PANTHER" id="PTHR36530">
    <property type="entry name" value="INHIBITOR OF CYSTEINE PEPTIDASE"/>
    <property type="match status" value="1"/>
</dbReference>
<dbReference type="SUPFAM" id="SSF141066">
    <property type="entry name" value="ICP-like"/>
    <property type="match status" value="1"/>
</dbReference>
<protein>
    <submittedName>
        <fullName evidence="4">Secreted protein</fullName>
    </submittedName>
</protein>
<organism evidence="4 5">
    <name type="scientific">Legionella beliardensis</name>
    <dbReference type="NCBI Taxonomy" id="91822"/>
    <lineage>
        <taxon>Bacteria</taxon>
        <taxon>Pseudomonadati</taxon>
        <taxon>Pseudomonadota</taxon>
        <taxon>Gammaproteobacteria</taxon>
        <taxon>Legionellales</taxon>
        <taxon>Legionellaceae</taxon>
        <taxon>Legionella</taxon>
    </lineage>
</organism>
<keyword evidence="5" id="KW-1185">Reference proteome</keyword>
<dbReference type="Gene3D" id="2.60.40.2020">
    <property type="match status" value="1"/>
</dbReference>
<dbReference type="GO" id="GO:0004869">
    <property type="term" value="F:cysteine-type endopeptidase inhibitor activity"/>
    <property type="evidence" value="ECO:0007669"/>
    <property type="project" value="UniProtKB-KW"/>
</dbReference>
<keyword evidence="2" id="KW-0789">Thiol protease inhibitor</keyword>
<name>A0A378I1K9_9GAMM</name>
<dbReference type="Proteomes" id="UP000254968">
    <property type="component" value="Unassembled WGS sequence"/>
</dbReference>
<gene>
    <name evidence="4" type="ORF">NCTC13315_01613</name>
</gene>
<accession>A0A378I1K9</accession>
<dbReference type="InterPro" id="IPR052781">
    <property type="entry name" value="Cys_protease_inhibitor_I42"/>
</dbReference>
<dbReference type="PANTHER" id="PTHR36530:SF1">
    <property type="entry name" value="AMOEBIASIN-1"/>
    <property type="match status" value="1"/>
</dbReference>
<dbReference type="InterPro" id="IPR036331">
    <property type="entry name" value="Chagasin-like_sf"/>
</dbReference>
<dbReference type="InterPro" id="IPR018990">
    <property type="entry name" value="Prot_inh_I42_chagasin"/>
</dbReference>
<evidence type="ECO:0000256" key="1">
    <source>
        <dbReference type="ARBA" id="ARBA00022690"/>
    </source>
</evidence>
<dbReference type="AlphaFoldDB" id="A0A378I1K9"/>
<keyword evidence="1" id="KW-0646">Protease inhibitor</keyword>
<proteinExistence type="predicted"/>